<feature type="compositionally biased region" description="Basic and acidic residues" evidence="1">
    <location>
        <begin position="1"/>
        <end position="11"/>
    </location>
</feature>
<sequence length="120" mass="13880">MSSTRSDHDLLSSDQQNHLQSHNSEYDTHSIRSIETTSHTHHSISSLHLYPEDVEEYETSPPIDLADNLLLTFKSEEEKEHRVHDNESSLKEVRAFASETSDNDKDFFKARYVDDSDKCL</sequence>
<evidence type="ECO:0000256" key="1">
    <source>
        <dbReference type="SAM" id="MobiDB-lite"/>
    </source>
</evidence>
<proteinExistence type="predicted"/>
<dbReference type="Proteomes" id="UP000046392">
    <property type="component" value="Unplaced"/>
</dbReference>
<accession>A0A0N5C380</accession>
<organism evidence="2 3">
    <name type="scientific">Strongyloides papillosus</name>
    <name type="common">Intestinal threadworm</name>
    <dbReference type="NCBI Taxonomy" id="174720"/>
    <lineage>
        <taxon>Eukaryota</taxon>
        <taxon>Metazoa</taxon>
        <taxon>Ecdysozoa</taxon>
        <taxon>Nematoda</taxon>
        <taxon>Chromadorea</taxon>
        <taxon>Rhabditida</taxon>
        <taxon>Tylenchina</taxon>
        <taxon>Panagrolaimomorpha</taxon>
        <taxon>Strongyloidoidea</taxon>
        <taxon>Strongyloididae</taxon>
        <taxon>Strongyloides</taxon>
    </lineage>
</organism>
<reference evidence="3" key="1">
    <citation type="submission" date="2017-02" db="UniProtKB">
        <authorList>
            <consortium name="WormBaseParasite"/>
        </authorList>
    </citation>
    <scope>IDENTIFICATION</scope>
</reference>
<dbReference type="AlphaFoldDB" id="A0A0N5C380"/>
<keyword evidence="2" id="KW-1185">Reference proteome</keyword>
<evidence type="ECO:0000313" key="3">
    <source>
        <dbReference type="WBParaSite" id="SPAL_0001243500.1"/>
    </source>
</evidence>
<dbReference type="WBParaSite" id="SPAL_0001243500.1">
    <property type="protein sequence ID" value="SPAL_0001243500.1"/>
    <property type="gene ID" value="SPAL_0001243500"/>
</dbReference>
<feature type="compositionally biased region" description="Polar residues" evidence="1">
    <location>
        <begin position="12"/>
        <end position="23"/>
    </location>
</feature>
<name>A0A0N5C380_STREA</name>
<protein>
    <submittedName>
        <fullName evidence="3">Ovule protein</fullName>
    </submittedName>
</protein>
<evidence type="ECO:0000313" key="2">
    <source>
        <dbReference type="Proteomes" id="UP000046392"/>
    </source>
</evidence>
<feature type="region of interest" description="Disordered" evidence="1">
    <location>
        <begin position="1"/>
        <end position="47"/>
    </location>
</feature>